<dbReference type="OMA" id="VGDETHG"/>
<dbReference type="GO" id="GO:0016491">
    <property type="term" value="F:oxidoreductase activity"/>
    <property type="evidence" value="ECO:0007669"/>
    <property type="project" value="UniProtKB-KW"/>
</dbReference>
<proteinExistence type="inferred from homology"/>
<feature type="non-terminal residue" evidence="3">
    <location>
        <position position="330"/>
    </location>
</feature>
<dbReference type="InterPro" id="IPR002347">
    <property type="entry name" value="SDR_fam"/>
</dbReference>
<dbReference type="EMBL" id="NCSJ02000312">
    <property type="protein sequence ID" value="RFU25702.1"/>
    <property type="molecule type" value="Genomic_DNA"/>
</dbReference>
<dbReference type="AlphaFoldDB" id="A0A3E2GXI3"/>
<dbReference type="STRING" id="5539.A0A3E2GXI3"/>
<name>A0A3E2GXI3_SCYLI</name>
<reference evidence="3 4" key="1">
    <citation type="submission" date="2018-05" db="EMBL/GenBank/DDBJ databases">
        <title>Draft genome sequence of Scytalidium lignicola DSM 105466, a ubiquitous saprotrophic fungus.</title>
        <authorList>
            <person name="Buettner E."/>
            <person name="Gebauer A.M."/>
            <person name="Hofrichter M."/>
            <person name="Liers C."/>
            <person name="Kellner H."/>
        </authorList>
    </citation>
    <scope>NUCLEOTIDE SEQUENCE [LARGE SCALE GENOMIC DNA]</scope>
    <source>
        <strain evidence="3 4">DSM 105466</strain>
    </source>
</reference>
<evidence type="ECO:0000313" key="4">
    <source>
        <dbReference type="Proteomes" id="UP000258309"/>
    </source>
</evidence>
<evidence type="ECO:0000313" key="3">
    <source>
        <dbReference type="EMBL" id="RFU25702.1"/>
    </source>
</evidence>
<keyword evidence="2" id="KW-0560">Oxidoreductase</keyword>
<comment type="similarity">
    <text evidence="1">Belongs to the short-chain dehydrogenases/reductases (SDR) family.</text>
</comment>
<protein>
    <submittedName>
        <fullName evidence="3">Uncharacterized protein</fullName>
    </submittedName>
</protein>
<dbReference type="PRINTS" id="PR00081">
    <property type="entry name" value="GDHRDH"/>
</dbReference>
<sequence length="330" mass="36488">MSDRRIEGLRDSIIAGFKMDRFCSTAQVDPLLISGKTVLVTGTANGLGTAVSKELLSRKADRLIMGVRSLSRGEELKTRLLSDPQIKAANPHAKVDVLHLEMEDFKSVVAFANRGKEITLVLDVAIMNAGVGGLDWSVSISGHEKMFQVNLLSPFLPAIKLVPLLERTANTNGRPSRLIIVGSWTQFSNSHSKVPMPIEGGVIKHFDDKSKFDGTLRYPDTQLLTTMLVKELGTQVNKKLVVIVEPTPPWTPTNWGSNYPEGDSQDFAKKMVQEIGLPLEDAFLDDNMIAPRAPFVESPESQSLQQALWQELVEEYKRVDPELGSLQILQ</sequence>
<evidence type="ECO:0000256" key="1">
    <source>
        <dbReference type="ARBA" id="ARBA00006484"/>
    </source>
</evidence>
<dbReference type="PANTHER" id="PTHR24320">
    <property type="entry name" value="RETINOL DEHYDROGENASE"/>
    <property type="match status" value="1"/>
</dbReference>
<dbReference type="SUPFAM" id="SSF51735">
    <property type="entry name" value="NAD(P)-binding Rossmann-fold domains"/>
    <property type="match status" value="1"/>
</dbReference>
<keyword evidence="4" id="KW-1185">Reference proteome</keyword>
<gene>
    <name evidence="3" type="ORF">B7463_g10630</name>
</gene>
<dbReference type="Pfam" id="PF00106">
    <property type="entry name" value="adh_short"/>
    <property type="match status" value="1"/>
</dbReference>
<dbReference type="InterPro" id="IPR036291">
    <property type="entry name" value="NAD(P)-bd_dom_sf"/>
</dbReference>
<dbReference type="Proteomes" id="UP000258309">
    <property type="component" value="Unassembled WGS sequence"/>
</dbReference>
<dbReference type="Gene3D" id="3.40.50.720">
    <property type="entry name" value="NAD(P)-binding Rossmann-like Domain"/>
    <property type="match status" value="1"/>
</dbReference>
<comment type="caution">
    <text evidence="3">The sequence shown here is derived from an EMBL/GenBank/DDBJ whole genome shotgun (WGS) entry which is preliminary data.</text>
</comment>
<dbReference type="OrthoDB" id="542013at2759"/>
<dbReference type="PANTHER" id="PTHR24320:SF152">
    <property type="entry name" value="SHORT-CHAIN DEHYDROGENASE_REDUCTASE FAMILY PROTEIN"/>
    <property type="match status" value="1"/>
</dbReference>
<feature type="non-terminal residue" evidence="3">
    <location>
        <position position="1"/>
    </location>
</feature>
<evidence type="ECO:0000256" key="2">
    <source>
        <dbReference type="ARBA" id="ARBA00023002"/>
    </source>
</evidence>
<accession>A0A3E2GXI3</accession>
<organism evidence="3 4">
    <name type="scientific">Scytalidium lignicola</name>
    <name type="common">Hyphomycete</name>
    <dbReference type="NCBI Taxonomy" id="5539"/>
    <lineage>
        <taxon>Eukaryota</taxon>
        <taxon>Fungi</taxon>
        <taxon>Dikarya</taxon>
        <taxon>Ascomycota</taxon>
        <taxon>Pezizomycotina</taxon>
        <taxon>Leotiomycetes</taxon>
        <taxon>Leotiomycetes incertae sedis</taxon>
        <taxon>Scytalidium</taxon>
    </lineage>
</organism>